<evidence type="ECO:0000313" key="2">
    <source>
        <dbReference type="Proteomes" id="UP000198926"/>
    </source>
</evidence>
<dbReference type="EMBL" id="FOZM01000001">
    <property type="protein sequence ID" value="SFS04501.1"/>
    <property type="molecule type" value="Genomic_DNA"/>
</dbReference>
<dbReference type="AlphaFoldDB" id="A0A1I6LM38"/>
<gene>
    <name evidence="1" type="ORF">SAMN05444714_0682</name>
</gene>
<proteinExistence type="predicted"/>
<dbReference type="Proteomes" id="UP000198926">
    <property type="component" value="Unassembled WGS sequence"/>
</dbReference>
<reference evidence="1 2" key="1">
    <citation type="submission" date="2016-10" db="EMBL/GenBank/DDBJ databases">
        <authorList>
            <person name="de Groot N.N."/>
        </authorList>
    </citation>
    <scope>NUCLEOTIDE SEQUENCE [LARGE SCALE GENOMIC DNA]</scope>
    <source>
        <strain evidence="1 2">DSM 29433</strain>
    </source>
</reference>
<keyword evidence="2" id="KW-1185">Reference proteome</keyword>
<evidence type="ECO:0008006" key="3">
    <source>
        <dbReference type="Google" id="ProtNLM"/>
    </source>
</evidence>
<organism evidence="1 2">
    <name type="scientific">Yoonia litorea</name>
    <dbReference type="NCBI Taxonomy" id="1123755"/>
    <lineage>
        <taxon>Bacteria</taxon>
        <taxon>Pseudomonadati</taxon>
        <taxon>Pseudomonadota</taxon>
        <taxon>Alphaproteobacteria</taxon>
        <taxon>Rhodobacterales</taxon>
        <taxon>Paracoccaceae</taxon>
        <taxon>Yoonia</taxon>
    </lineage>
</organism>
<protein>
    <recommendedName>
        <fullName evidence="3">Protease inhibitor Inh</fullName>
    </recommendedName>
</protein>
<evidence type="ECO:0000313" key="1">
    <source>
        <dbReference type="EMBL" id="SFS04501.1"/>
    </source>
</evidence>
<accession>A0A1I6LM38</accession>
<sequence length="128" mass="14884">MRKLLILLTLAGPVAADDRMSAQEFEKYVTDWTITFRTDFIELFGVERYLPGRRVIWSTFNGQCAYGVWFESKGDICFRYDGDPEHKCWAIFDTPHGMRGEFTTRPNTTVIYELPERDDPLICNDLSS</sequence>
<name>A0A1I6LM38_9RHOB</name>
<dbReference type="STRING" id="1123755.SAMN05444714_0682"/>
<dbReference type="RefSeq" id="WP_090203974.1">
    <property type="nucleotide sequence ID" value="NZ_FOZM01000001.1"/>
</dbReference>
<dbReference type="OrthoDB" id="7304934at2"/>